<feature type="domain" description="F-box" evidence="1">
    <location>
        <begin position="1"/>
        <end position="45"/>
    </location>
</feature>
<proteinExistence type="predicted"/>
<reference evidence="2" key="1">
    <citation type="journal article" date="2020" name="Stud. Mycol.">
        <title>101 Dothideomycetes genomes: a test case for predicting lifestyles and emergence of pathogens.</title>
        <authorList>
            <person name="Haridas S."/>
            <person name="Albert R."/>
            <person name="Binder M."/>
            <person name="Bloem J."/>
            <person name="Labutti K."/>
            <person name="Salamov A."/>
            <person name="Andreopoulos B."/>
            <person name="Baker S."/>
            <person name="Barry K."/>
            <person name="Bills G."/>
            <person name="Bluhm B."/>
            <person name="Cannon C."/>
            <person name="Castanera R."/>
            <person name="Culley D."/>
            <person name="Daum C."/>
            <person name="Ezra D."/>
            <person name="Gonzalez J."/>
            <person name="Henrissat B."/>
            <person name="Kuo A."/>
            <person name="Liang C."/>
            <person name="Lipzen A."/>
            <person name="Lutzoni F."/>
            <person name="Magnuson J."/>
            <person name="Mondo S."/>
            <person name="Nolan M."/>
            <person name="Ohm R."/>
            <person name="Pangilinan J."/>
            <person name="Park H.-J."/>
            <person name="Ramirez L."/>
            <person name="Alfaro M."/>
            <person name="Sun H."/>
            <person name="Tritt A."/>
            <person name="Yoshinaga Y."/>
            <person name="Zwiers L.-H."/>
            <person name="Turgeon B."/>
            <person name="Goodwin S."/>
            <person name="Spatafora J."/>
            <person name="Crous P."/>
            <person name="Grigoriev I."/>
        </authorList>
    </citation>
    <scope>NUCLEOTIDE SEQUENCE</scope>
    <source>
        <strain evidence="2">ATCC 36951</strain>
    </source>
</reference>
<dbReference type="PROSITE" id="PS50181">
    <property type="entry name" value="FBOX"/>
    <property type="match status" value="1"/>
</dbReference>
<name>A0A6A6CXB4_ZASCE</name>
<evidence type="ECO:0000313" key="3">
    <source>
        <dbReference type="Proteomes" id="UP000799537"/>
    </source>
</evidence>
<dbReference type="RefSeq" id="XP_033671777.1">
    <property type="nucleotide sequence ID" value="XM_033811723.1"/>
</dbReference>
<evidence type="ECO:0000313" key="2">
    <source>
        <dbReference type="EMBL" id="KAF2170888.1"/>
    </source>
</evidence>
<dbReference type="Proteomes" id="UP000799537">
    <property type="component" value="Unassembled WGS sequence"/>
</dbReference>
<evidence type="ECO:0000259" key="1">
    <source>
        <dbReference type="PROSITE" id="PS50181"/>
    </source>
</evidence>
<accession>A0A6A6CXB4</accession>
<sequence>MNLTELPSELVGHICQYLDTASLQNISLADKSCHSSAVPALFKAISIEPQHALHVRQLLHGKGYLKHVRTLEVKTGLPSTIRYDQETFPDPEFLYRFKADMQRSWDVRAQDSSWRPVADLLEMLPGVRDLIWTCPQQFPPCLLRSLHEHEPLSSCRLHLRTFSLRSFETHLEEIADPHELMLVQSPNLYSIWFNYCIADTWNNKHHLPEAVSRSVQGLAQNLRQVRLSEDMMGAEPDYSRYAHLIRPLESATSKLSHRKGRLESLQFVGAAQDLTVAKVEEWGKCTDFSVMKKLMFDCNVQPAVLNSLAGSHFSNLTALALELTIESSDSDYLRRPLDDSSRPGREFLCSLMPLKELKLAGEMIYDYFRDVIQHHGRALCTLHVEPRGFSPSRLSLPPEEVSWIASHCCILESLRLTMHRCKGNKSEVAAYLSISKIQTLQSLALTLDASDYLSMRGPGQKSEGYMARPGAHFDDFGRENADFEEYNASQDPRKGHILDMFINAALDERLARSIYSLLIDNRPPRALDLHAVELQSDGCGDFGTVFTPPAIAIVANEIQHRWLFQRTYALTSEHTAPKISEREHTNYLRTWDVNTDFGQGLGETTIEPRDRLDPRVESMFRHLWPSKADDSLWHEDWHSFDLYRSID</sequence>
<organism evidence="2 3">
    <name type="scientific">Zasmidium cellare ATCC 36951</name>
    <dbReference type="NCBI Taxonomy" id="1080233"/>
    <lineage>
        <taxon>Eukaryota</taxon>
        <taxon>Fungi</taxon>
        <taxon>Dikarya</taxon>
        <taxon>Ascomycota</taxon>
        <taxon>Pezizomycotina</taxon>
        <taxon>Dothideomycetes</taxon>
        <taxon>Dothideomycetidae</taxon>
        <taxon>Mycosphaerellales</taxon>
        <taxon>Mycosphaerellaceae</taxon>
        <taxon>Zasmidium</taxon>
    </lineage>
</organism>
<dbReference type="GeneID" id="54564995"/>
<dbReference type="AlphaFoldDB" id="A0A6A6CXB4"/>
<dbReference type="InterPro" id="IPR001810">
    <property type="entry name" value="F-box_dom"/>
</dbReference>
<gene>
    <name evidence="2" type="ORF">M409DRAFT_51134</name>
</gene>
<dbReference type="EMBL" id="ML993584">
    <property type="protein sequence ID" value="KAF2170888.1"/>
    <property type="molecule type" value="Genomic_DNA"/>
</dbReference>
<dbReference type="OrthoDB" id="3945550at2759"/>
<keyword evidence="3" id="KW-1185">Reference proteome</keyword>
<protein>
    <recommendedName>
        <fullName evidence="1">F-box domain-containing protein</fullName>
    </recommendedName>
</protein>